<dbReference type="Proteomes" id="UP000242664">
    <property type="component" value="Unassembled WGS sequence"/>
</dbReference>
<keyword evidence="4" id="KW-1185">Reference proteome</keyword>
<organism evidence="3 4">
    <name type="scientific">Vibrio antiquarius (strain Ex25)</name>
    <dbReference type="NCBI Taxonomy" id="150340"/>
    <lineage>
        <taxon>Bacteria</taxon>
        <taxon>Pseudomonadati</taxon>
        <taxon>Pseudomonadota</taxon>
        <taxon>Gammaproteobacteria</taxon>
        <taxon>Vibrionales</taxon>
        <taxon>Vibrionaceae</taxon>
        <taxon>Vibrio</taxon>
        <taxon>Vibrio diabolicus subgroup</taxon>
    </lineage>
</organism>
<gene>
    <name evidence="3" type="ORF">VEx25_A1041</name>
</gene>
<dbReference type="PROSITE" id="PS51910">
    <property type="entry name" value="GH18_2"/>
    <property type="match status" value="1"/>
</dbReference>
<dbReference type="SUPFAM" id="SSF51445">
    <property type="entry name" value="(Trans)glycosidases"/>
    <property type="match status" value="1"/>
</dbReference>
<proteinExistence type="predicted"/>
<evidence type="ECO:0000256" key="1">
    <source>
        <dbReference type="SAM" id="SignalP"/>
    </source>
</evidence>
<evidence type="ECO:0000313" key="4">
    <source>
        <dbReference type="Proteomes" id="UP000242664"/>
    </source>
</evidence>
<evidence type="ECO:0000259" key="2">
    <source>
        <dbReference type="PROSITE" id="PS51910"/>
    </source>
</evidence>
<feature type="signal peptide" evidence="1">
    <location>
        <begin position="1"/>
        <end position="19"/>
    </location>
</feature>
<dbReference type="EMBL" id="DS267809">
    <property type="protein sequence ID" value="EDN58613.1"/>
    <property type="molecule type" value="Genomic_DNA"/>
</dbReference>
<name>A0ABM9WZ23_VIBAE</name>
<accession>A0ABM9WZ23</accession>
<dbReference type="InterPro" id="IPR017853">
    <property type="entry name" value="GH"/>
</dbReference>
<dbReference type="InterPro" id="IPR001223">
    <property type="entry name" value="Glyco_hydro18_cat"/>
</dbReference>
<sequence length="95" mass="10728">MKKTLLAALIMGLTGAVQAKQKVVAGYFADWQYANAENPYTVNDIPADKLTHVIYAFLSSAALMPVLLKRYKNWLQNNVKEKIPIRRSLSIPKQH</sequence>
<dbReference type="Gene3D" id="3.20.20.80">
    <property type="entry name" value="Glycosidases"/>
    <property type="match status" value="1"/>
</dbReference>
<keyword evidence="1" id="KW-0732">Signal</keyword>
<protein>
    <recommendedName>
        <fullName evidence="2">GH18 domain-containing protein</fullName>
    </recommendedName>
</protein>
<feature type="domain" description="GH18" evidence="2">
    <location>
        <begin position="22"/>
        <end position="95"/>
    </location>
</feature>
<reference evidence="4" key="1">
    <citation type="submission" date="2006-10" db="EMBL/GenBank/DDBJ databases">
        <authorList>
            <person name="Heidelberg J."/>
            <person name="Sebastian Y."/>
        </authorList>
    </citation>
    <scope>NUCLEOTIDE SEQUENCE [LARGE SCALE GENOMIC DNA]</scope>
    <source>
        <strain evidence="4">EX25</strain>
    </source>
</reference>
<feature type="chain" id="PRO_5046372233" description="GH18 domain-containing protein" evidence="1">
    <location>
        <begin position="20"/>
        <end position="95"/>
    </location>
</feature>
<evidence type="ECO:0000313" key="3">
    <source>
        <dbReference type="EMBL" id="EDN58613.1"/>
    </source>
</evidence>